<dbReference type="AlphaFoldDB" id="A0A645AVA3"/>
<organism evidence="1">
    <name type="scientific">bioreactor metagenome</name>
    <dbReference type="NCBI Taxonomy" id="1076179"/>
    <lineage>
        <taxon>unclassified sequences</taxon>
        <taxon>metagenomes</taxon>
        <taxon>ecological metagenomes</taxon>
    </lineage>
</organism>
<comment type="caution">
    <text evidence="1">The sequence shown here is derived from an EMBL/GenBank/DDBJ whole genome shotgun (WGS) entry which is preliminary data.</text>
</comment>
<gene>
    <name evidence="1" type="ORF">SDC9_103888</name>
</gene>
<sequence length="243" mass="28322">MNPLLTAFQSAPDGTFLHLSGQRLEVFGENRQPPAILLLQAGNALFRAGTLVQRQERETLFGRIIVVHELGHVRKIPDQLPQFRLDGIEEETASGQPPLFQLFAQLVPLRQLFRGPPVAPEKDEFLFPTRIEQHRLARQFAQEKVFVFRIFKQQREPRPVRQFFRDEHPFPFDSVKEPLRLQFPQREMKRRPAGIEPPVHLLVGRQPVSRREFAGNDLVFQLFFQLGAFEPRFKNLHKNQPVI</sequence>
<evidence type="ECO:0000313" key="1">
    <source>
        <dbReference type="EMBL" id="MPM57070.1"/>
    </source>
</evidence>
<reference evidence="1" key="1">
    <citation type="submission" date="2019-08" db="EMBL/GenBank/DDBJ databases">
        <authorList>
            <person name="Kucharzyk K."/>
            <person name="Murdoch R.W."/>
            <person name="Higgins S."/>
            <person name="Loffler F."/>
        </authorList>
    </citation>
    <scope>NUCLEOTIDE SEQUENCE</scope>
</reference>
<dbReference type="EMBL" id="VSSQ01016077">
    <property type="protein sequence ID" value="MPM57070.1"/>
    <property type="molecule type" value="Genomic_DNA"/>
</dbReference>
<accession>A0A645AVA3</accession>
<protein>
    <submittedName>
        <fullName evidence="1">Uncharacterized protein</fullName>
    </submittedName>
</protein>
<proteinExistence type="predicted"/>
<name>A0A645AVA3_9ZZZZ</name>